<dbReference type="Pfam" id="PF02321">
    <property type="entry name" value="OEP"/>
    <property type="match status" value="2"/>
</dbReference>
<organism evidence="3 4">
    <name type="scientific">Bacteroides gallinaceum</name>
    <dbReference type="NCBI Taxonomy" id="1462571"/>
    <lineage>
        <taxon>Bacteria</taxon>
        <taxon>Pseudomonadati</taxon>
        <taxon>Bacteroidota</taxon>
        <taxon>Bacteroidia</taxon>
        <taxon>Bacteroidales</taxon>
        <taxon>Bacteroidaceae</taxon>
        <taxon>Bacteroides</taxon>
    </lineage>
</organism>
<keyword evidence="4" id="KW-1185">Reference proteome</keyword>
<evidence type="ECO:0000313" key="3">
    <source>
        <dbReference type="EMBL" id="MDM8324830.1"/>
    </source>
</evidence>
<reference evidence="3 4" key="1">
    <citation type="submission" date="2023-06" db="EMBL/GenBank/DDBJ databases">
        <authorList>
            <person name="Zeman M."/>
            <person name="Kubasova T."/>
            <person name="Jahodarova E."/>
            <person name="Nykrynova M."/>
            <person name="Rychlik I."/>
        </authorList>
    </citation>
    <scope>NUCLEOTIDE SEQUENCE [LARGE SCALE GENOMIC DNA]</scope>
    <source>
        <strain evidence="3 4">109_WCHN</strain>
    </source>
</reference>
<protein>
    <submittedName>
        <fullName evidence="3">TolC family protein</fullName>
    </submittedName>
</protein>
<reference evidence="4" key="2">
    <citation type="submission" date="2023-07" db="EMBL/GenBank/DDBJ databases">
        <title>Identification and characterization of horizontal gene transfer across gut microbiota members of farm animals based on homology search.</title>
        <authorList>
            <person name="Schwarzerova J."/>
            <person name="Nykrynova M."/>
            <person name="Jureckova K."/>
            <person name="Cejkova D."/>
            <person name="Rychlik I."/>
        </authorList>
    </citation>
    <scope>NUCLEOTIDE SEQUENCE [LARGE SCALE GENOMIC DNA]</scope>
    <source>
        <strain evidence="4">109_WCHN</strain>
    </source>
</reference>
<proteinExistence type="inferred from homology"/>
<sequence length="472" mass="51895">MKKILFALFATCLLEGCGIYNKYKQPDLTATTDSLFREELAADTASSLAELSWKELFADPQLQDLISQALRTNTDLHIARLKVKEAQASLMSSKLAYLPSLQLDPEGSLSSFERSKPAKTYTLGASASWEADLFGKLTNAKRNARAALEESDAYRQAVQTQLIATVAESYYTLLMLDEQANVTAETVENWKEYVQTLYSLMKAGQADRSTVSQAEASRADAAASLLSLQQSIKETENSLSSLLGQTARHIERGSLSRQSFPQNLSTGVPLDLLANRPDIRQAEAALKQAFYTTNSARAAFYPSITLNGAAGWTNNGGTTITNPGGWLLQAIGSLIQPLFNRGENIANLKIAKAQQEEALLSFRQSLLDAGEEVNNALSQWQTARERIRLNDEQVKHPQNTVHDTQLLMEHGTTNFLEALTARQSLLSARLTLIADRYDEIQSVISLYHALAAETTKDTLFFSLSYTLPVSGP</sequence>
<dbReference type="EMBL" id="JAUDEN010000008">
    <property type="protein sequence ID" value="MDM8324830.1"/>
    <property type="molecule type" value="Genomic_DNA"/>
</dbReference>
<keyword evidence="2" id="KW-0812">Transmembrane</keyword>
<dbReference type="Gene3D" id="1.20.1600.10">
    <property type="entry name" value="Outer membrane efflux proteins (OEP)"/>
    <property type="match status" value="1"/>
</dbReference>
<dbReference type="InterPro" id="IPR010131">
    <property type="entry name" value="MdtP/NodT-like"/>
</dbReference>
<dbReference type="Proteomes" id="UP001169458">
    <property type="component" value="Unassembled WGS sequence"/>
</dbReference>
<keyword evidence="2" id="KW-1134">Transmembrane beta strand</keyword>
<evidence type="ECO:0000313" key="4">
    <source>
        <dbReference type="Proteomes" id="UP001169458"/>
    </source>
</evidence>
<name>A0ABT7VEU9_9BACE</name>
<evidence type="ECO:0000256" key="1">
    <source>
        <dbReference type="ARBA" id="ARBA00007613"/>
    </source>
</evidence>
<comment type="caution">
    <text evidence="3">The sequence shown here is derived from an EMBL/GenBank/DDBJ whole genome shotgun (WGS) entry which is preliminary data.</text>
</comment>
<keyword evidence="2" id="KW-0472">Membrane</keyword>
<keyword evidence="2" id="KW-0564">Palmitate</keyword>
<dbReference type="Gene3D" id="2.20.200.10">
    <property type="entry name" value="Outer membrane efflux proteins (OEP)"/>
    <property type="match status" value="1"/>
</dbReference>
<dbReference type="NCBIfam" id="TIGR01845">
    <property type="entry name" value="outer_NodT"/>
    <property type="match status" value="1"/>
</dbReference>
<comment type="subcellular location">
    <subcellularLocation>
        <location evidence="2">Cell membrane</location>
        <topology evidence="2">Lipid-anchor</topology>
    </subcellularLocation>
</comment>
<dbReference type="InterPro" id="IPR003423">
    <property type="entry name" value="OMP_efflux"/>
</dbReference>
<dbReference type="PANTHER" id="PTHR30203">
    <property type="entry name" value="OUTER MEMBRANE CATION EFFLUX PROTEIN"/>
    <property type="match status" value="1"/>
</dbReference>
<comment type="similarity">
    <text evidence="1 2">Belongs to the outer membrane factor (OMF) (TC 1.B.17) family.</text>
</comment>
<dbReference type="PANTHER" id="PTHR30203:SF33">
    <property type="entry name" value="BLR4455 PROTEIN"/>
    <property type="match status" value="1"/>
</dbReference>
<evidence type="ECO:0000256" key="2">
    <source>
        <dbReference type="RuleBase" id="RU362097"/>
    </source>
</evidence>
<accession>A0ABT7VEU9</accession>
<gene>
    <name evidence="3" type="ORF">QUW60_06245</name>
</gene>
<keyword evidence="2" id="KW-0449">Lipoprotein</keyword>
<dbReference type="RefSeq" id="WP_289559219.1">
    <property type="nucleotide sequence ID" value="NZ_JAUDEN010000008.1"/>
</dbReference>
<dbReference type="SUPFAM" id="SSF56954">
    <property type="entry name" value="Outer membrane efflux proteins (OEP)"/>
    <property type="match status" value="1"/>
</dbReference>